<keyword evidence="6" id="KW-1185">Reference proteome</keyword>
<protein>
    <submittedName>
        <fullName evidence="5">ABC transporter ATP-binding protein</fullName>
    </submittedName>
</protein>
<dbReference type="InterPro" id="IPR003439">
    <property type="entry name" value="ABC_transporter-like_ATP-bd"/>
</dbReference>
<keyword evidence="2" id="KW-0547">Nucleotide-binding</keyword>
<name>A0ABU9L1G2_9FLAO</name>
<dbReference type="PANTHER" id="PTHR42939:SF1">
    <property type="entry name" value="ABC TRANSPORTER ATP-BINDING PROTEIN ALBC-RELATED"/>
    <property type="match status" value="1"/>
</dbReference>
<dbReference type="GO" id="GO:0005524">
    <property type="term" value="F:ATP binding"/>
    <property type="evidence" value="ECO:0007669"/>
    <property type="project" value="UniProtKB-KW"/>
</dbReference>
<dbReference type="InterPro" id="IPR051782">
    <property type="entry name" value="ABC_Transporter_VariousFunc"/>
</dbReference>
<evidence type="ECO:0000313" key="5">
    <source>
        <dbReference type="EMBL" id="MEL4456288.1"/>
    </source>
</evidence>
<dbReference type="EMBL" id="JBCDNA010000002">
    <property type="protein sequence ID" value="MEL4456288.1"/>
    <property type="molecule type" value="Genomic_DNA"/>
</dbReference>
<dbReference type="PROSITE" id="PS50893">
    <property type="entry name" value="ABC_TRANSPORTER_2"/>
    <property type="match status" value="1"/>
</dbReference>
<organism evidence="5 6">
    <name type="scientific">Lutimonas vermicola</name>
    <dbReference type="NCBI Taxonomy" id="414288"/>
    <lineage>
        <taxon>Bacteria</taxon>
        <taxon>Pseudomonadati</taxon>
        <taxon>Bacteroidota</taxon>
        <taxon>Flavobacteriia</taxon>
        <taxon>Flavobacteriales</taxon>
        <taxon>Flavobacteriaceae</taxon>
        <taxon>Lutimonas</taxon>
    </lineage>
</organism>
<dbReference type="SMART" id="SM00382">
    <property type="entry name" value="AAA"/>
    <property type="match status" value="1"/>
</dbReference>
<dbReference type="Proteomes" id="UP001474120">
    <property type="component" value="Unassembled WGS sequence"/>
</dbReference>
<gene>
    <name evidence="5" type="ORF">AABB81_10305</name>
</gene>
<dbReference type="PANTHER" id="PTHR42939">
    <property type="entry name" value="ABC TRANSPORTER ATP-BINDING PROTEIN ALBC-RELATED"/>
    <property type="match status" value="1"/>
</dbReference>
<evidence type="ECO:0000256" key="2">
    <source>
        <dbReference type="ARBA" id="ARBA00022741"/>
    </source>
</evidence>
<dbReference type="InterPro" id="IPR027417">
    <property type="entry name" value="P-loop_NTPase"/>
</dbReference>
<feature type="domain" description="ABC transporter" evidence="4">
    <location>
        <begin position="2"/>
        <end position="223"/>
    </location>
</feature>
<evidence type="ECO:0000313" key="6">
    <source>
        <dbReference type="Proteomes" id="UP001474120"/>
    </source>
</evidence>
<proteinExistence type="predicted"/>
<evidence type="ECO:0000259" key="4">
    <source>
        <dbReference type="PROSITE" id="PS50893"/>
    </source>
</evidence>
<comment type="caution">
    <text evidence="5">The sequence shown here is derived from an EMBL/GenBank/DDBJ whole genome shotgun (WGS) entry which is preliminary data.</text>
</comment>
<keyword evidence="1" id="KW-0813">Transport</keyword>
<evidence type="ECO:0000256" key="3">
    <source>
        <dbReference type="ARBA" id="ARBA00022840"/>
    </source>
</evidence>
<reference evidence="5 6" key="1">
    <citation type="submission" date="2024-04" db="EMBL/GenBank/DDBJ databases">
        <title>whole genome sequencing of Lutimonas vermicola strain IMCC1616.</title>
        <authorList>
            <person name="Bae S.S."/>
        </authorList>
    </citation>
    <scope>NUCLEOTIDE SEQUENCE [LARGE SCALE GENOMIC DNA]</scope>
    <source>
        <strain evidence="5 6">IMCC1616</strain>
    </source>
</reference>
<accession>A0ABU9L1G2</accession>
<sequence>MIYCERVHKKYGKVRALNSTSISCGKGEILGLVGANGAGKTTLFKILLGLVTADHGKVEISGDGAKKIGGIIEKPALYPYLNAHENLRLFAKMQGADFSKIAIEASLEQVGLPLNRTDPVRNFSMGMKQRLGIAVALLNNPSCLLLDEPFSGLDPLGIEALKQLIFDLKQQTQMSILISSHIIDVLSTVCTKLSIIHNGEIIQTGETSTILSACTKSYTLCGSDIKKASFLSDYDTVSNGDCMTISASATEISEIIFKLSQQQIAITSCRPVLDLQQLFNTKEK</sequence>
<dbReference type="InterPro" id="IPR003593">
    <property type="entry name" value="AAA+_ATPase"/>
</dbReference>
<dbReference type="SUPFAM" id="SSF52540">
    <property type="entry name" value="P-loop containing nucleoside triphosphate hydrolases"/>
    <property type="match status" value="1"/>
</dbReference>
<dbReference type="Gene3D" id="3.40.50.300">
    <property type="entry name" value="P-loop containing nucleotide triphosphate hydrolases"/>
    <property type="match status" value="1"/>
</dbReference>
<dbReference type="Pfam" id="PF00005">
    <property type="entry name" value="ABC_tran"/>
    <property type="match status" value="1"/>
</dbReference>
<dbReference type="RefSeq" id="WP_342160381.1">
    <property type="nucleotide sequence ID" value="NZ_JBCDNA010000002.1"/>
</dbReference>
<evidence type="ECO:0000256" key="1">
    <source>
        <dbReference type="ARBA" id="ARBA00022448"/>
    </source>
</evidence>
<keyword evidence="3 5" id="KW-0067">ATP-binding</keyword>